<reference evidence="1 2" key="1">
    <citation type="submission" date="2021-03" db="EMBL/GenBank/DDBJ databases">
        <title>Genomic Encyclopedia of Type Strains, Phase IV (KMG-IV): sequencing the most valuable type-strain genomes for metagenomic binning, comparative biology and taxonomic classification.</title>
        <authorList>
            <person name="Goeker M."/>
        </authorList>
    </citation>
    <scope>NUCLEOTIDE SEQUENCE [LARGE SCALE GENOMIC DNA]</scope>
    <source>
        <strain evidence="1 2">DSM 25609</strain>
    </source>
</reference>
<organism evidence="1 2">
    <name type="scientific">Virgibacillus natechei</name>
    <dbReference type="NCBI Taxonomy" id="1216297"/>
    <lineage>
        <taxon>Bacteria</taxon>
        <taxon>Bacillati</taxon>
        <taxon>Bacillota</taxon>
        <taxon>Bacilli</taxon>
        <taxon>Bacillales</taxon>
        <taxon>Bacillaceae</taxon>
        <taxon>Virgibacillus</taxon>
    </lineage>
</organism>
<dbReference type="Proteomes" id="UP001519345">
    <property type="component" value="Unassembled WGS sequence"/>
</dbReference>
<dbReference type="Pfam" id="PF08863">
    <property type="entry name" value="YolD"/>
    <property type="match status" value="1"/>
</dbReference>
<name>A0ABS4IDU6_9BACI</name>
<dbReference type="RefSeq" id="WP_209462322.1">
    <property type="nucleotide sequence ID" value="NZ_CP110224.1"/>
</dbReference>
<evidence type="ECO:0008006" key="3">
    <source>
        <dbReference type="Google" id="ProtNLM"/>
    </source>
</evidence>
<proteinExistence type="predicted"/>
<dbReference type="EMBL" id="JAGGKX010000004">
    <property type="protein sequence ID" value="MBP1969117.1"/>
    <property type="molecule type" value="Genomic_DNA"/>
</dbReference>
<gene>
    <name evidence="1" type="ORF">J2Z83_001220</name>
</gene>
<evidence type="ECO:0000313" key="1">
    <source>
        <dbReference type="EMBL" id="MBP1969117.1"/>
    </source>
</evidence>
<accession>A0ABS4IDU6</accession>
<protein>
    <recommendedName>
        <fullName evidence="3">YolD-like family protein</fullName>
    </recommendedName>
</protein>
<dbReference type="InterPro" id="IPR014962">
    <property type="entry name" value="YolD"/>
</dbReference>
<keyword evidence="2" id="KW-1185">Reference proteome</keyword>
<evidence type="ECO:0000313" key="2">
    <source>
        <dbReference type="Proteomes" id="UP001519345"/>
    </source>
</evidence>
<sequence>MNDRGTMKWTSLMLPEHIALLNDMWEEGKHQENPILDEQKLMEINSQLQRAIHNDLTIEVKHNAGRDYLTKKGKLHKVDNVSLQLDDHTEIKLDNVLDVYID</sequence>
<comment type="caution">
    <text evidence="1">The sequence shown here is derived from an EMBL/GenBank/DDBJ whole genome shotgun (WGS) entry which is preliminary data.</text>
</comment>